<gene>
    <name evidence="9" type="ORF">PPACK8108_LOCUS16834</name>
</gene>
<dbReference type="Pfam" id="PF04408">
    <property type="entry name" value="WHD_HA2"/>
    <property type="match status" value="1"/>
</dbReference>
<dbReference type="Gene3D" id="3.40.50.300">
    <property type="entry name" value="P-loop containing nucleotide triphosphate hydrolases"/>
    <property type="match status" value="1"/>
</dbReference>
<dbReference type="GO" id="GO:0003723">
    <property type="term" value="F:RNA binding"/>
    <property type="evidence" value="ECO:0007669"/>
    <property type="project" value="TreeGrafter"/>
</dbReference>
<dbReference type="InterPro" id="IPR027417">
    <property type="entry name" value="P-loop_NTPase"/>
</dbReference>
<evidence type="ECO:0000256" key="1">
    <source>
        <dbReference type="ARBA" id="ARBA00012552"/>
    </source>
</evidence>
<organism evidence="9 10">
    <name type="scientific">Phakopsora pachyrhizi</name>
    <name type="common">Asian soybean rust disease fungus</name>
    <dbReference type="NCBI Taxonomy" id="170000"/>
    <lineage>
        <taxon>Eukaryota</taxon>
        <taxon>Fungi</taxon>
        <taxon>Dikarya</taxon>
        <taxon>Basidiomycota</taxon>
        <taxon>Pucciniomycotina</taxon>
        <taxon>Pucciniomycetes</taxon>
        <taxon>Pucciniales</taxon>
        <taxon>Phakopsoraceae</taxon>
        <taxon>Phakopsora</taxon>
    </lineage>
</organism>
<name>A0AAV0BCH3_PHAPC</name>
<keyword evidence="2" id="KW-0547">Nucleotide-binding</keyword>
<evidence type="ECO:0000256" key="7">
    <source>
        <dbReference type="SAM" id="MobiDB-lite"/>
    </source>
</evidence>
<dbReference type="GO" id="GO:0005524">
    <property type="term" value="F:ATP binding"/>
    <property type="evidence" value="ECO:0007669"/>
    <property type="project" value="UniProtKB-KW"/>
</dbReference>
<keyword evidence="4" id="KW-0347">Helicase</keyword>
<keyword evidence="3 9" id="KW-0378">Hydrolase</keyword>
<dbReference type="SUPFAM" id="SSF52540">
    <property type="entry name" value="P-loop containing nucleoside triphosphate hydrolases"/>
    <property type="match status" value="1"/>
</dbReference>
<evidence type="ECO:0000313" key="9">
    <source>
        <dbReference type="EMBL" id="CAH7683376.1"/>
    </source>
</evidence>
<dbReference type="PANTHER" id="PTHR18934:SF85">
    <property type="entry name" value="ATP-DEPENDENT RNA HELICASE DHX8"/>
    <property type="match status" value="1"/>
</dbReference>
<dbReference type="GO" id="GO:0003724">
    <property type="term" value="F:RNA helicase activity"/>
    <property type="evidence" value="ECO:0007669"/>
    <property type="project" value="UniProtKB-EC"/>
</dbReference>
<dbReference type="EC" id="3.6.4.13" evidence="1"/>
<dbReference type="Gene3D" id="1.10.10.2130">
    <property type="entry name" value="DEAH helicase family, winged-helix domain"/>
    <property type="match status" value="1"/>
</dbReference>
<accession>A0AAV0BCH3</accession>
<dbReference type="InterPro" id="IPR048333">
    <property type="entry name" value="HA2_WH"/>
</dbReference>
<evidence type="ECO:0000256" key="5">
    <source>
        <dbReference type="ARBA" id="ARBA00022840"/>
    </source>
</evidence>
<dbReference type="EMBL" id="CALTRL010004636">
    <property type="protein sequence ID" value="CAH7683376.1"/>
    <property type="molecule type" value="Genomic_DNA"/>
</dbReference>
<keyword evidence="5" id="KW-0067">ATP-binding</keyword>
<evidence type="ECO:0000256" key="3">
    <source>
        <dbReference type="ARBA" id="ARBA00022801"/>
    </source>
</evidence>
<dbReference type="GO" id="GO:0016787">
    <property type="term" value="F:hydrolase activity"/>
    <property type="evidence" value="ECO:0007669"/>
    <property type="project" value="UniProtKB-KW"/>
</dbReference>
<keyword evidence="10" id="KW-1185">Reference proteome</keyword>
<comment type="catalytic activity">
    <reaction evidence="6">
        <text>ATP + H2O = ADP + phosphate + H(+)</text>
        <dbReference type="Rhea" id="RHEA:13065"/>
        <dbReference type="ChEBI" id="CHEBI:15377"/>
        <dbReference type="ChEBI" id="CHEBI:15378"/>
        <dbReference type="ChEBI" id="CHEBI:30616"/>
        <dbReference type="ChEBI" id="CHEBI:43474"/>
        <dbReference type="ChEBI" id="CHEBI:456216"/>
        <dbReference type="EC" id="3.6.4.13"/>
    </reaction>
</comment>
<sequence>MKALGSNVPELIVLPVYSALPSEMQSKIFDPAPPGAQKAQARQRSGRAGSTGPGKCYWLFTEAAYRNEMLPTLIPDIQLQNLAHTILMVKAMGINNLLNFDFMDPPPQQTMATALKNLYALSALDDEGLLTQLGQKMADCK</sequence>
<comment type="caution">
    <text evidence="9">The sequence shown here is derived from an EMBL/GenBank/DDBJ whole genome shotgun (WGS) entry which is preliminary data.</text>
</comment>
<evidence type="ECO:0000256" key="2">
    <source>
        <dbReference type="ARBA" id="ARBA00022741"/>
    </source>
</evidence>
<dbReference type="GO" id="GO:0000390">
    <property type="term" value="P:spliceosomal complex disassembly"/>
    <property type="evidence" value="ECO:0007669"/>
    <property type="project" value="TreeGrafter"/>
</dbReference>
<proteinExistence type="predicted"/>
<feature type="region of interest" description="Disordered" evidence="7">
    <location>
        <begin position="28"/>
        <end position="51"/>
    </location>
</feature>
<dbReference type="FunFam" id="1.10.10.2130:FF:000001">
    <property type="entry name" value="Pre-mRNA-splicing factor ATP-dependent RNA helicase"/>
    <property type="match status" value="1"/>
</dbReference>
<dbReference type="GO" id="GO:0071013">
    <property type="term" value="C:catalytic step 2 spliceosome"/>
    <property type="evidence" value="ECO:0007669"/>
    <property type="project" value="TreeGrafter"/>
</dbReference>
<feature type="domain" description="Helicase associated" evidence="8">
    <location>
        <begin position="114"/>
        <end position="139"/>
    </location>
</feature>
<evidence type="ECO:0000313" key="10">
    <source>
        <dbReference type="Proteomes" id="UP001153365"/>
    </source>
</evidence>
<evidence type="ECO:0000259" key="8">
    <source>
        <dbReference type="Pfam" id="PF04408"/>
    </source>
</evidence>
<dbReference type="AlphaFoldDB" id="A0AAV0BCH3"/>
<dbReference type="PANTHER" id="PTHR18934">
    <property type="entry name" value="ATP-DEPENDENT RNA HELICASE"/>
    <property type="match status" value="1"/>
</dbReference>
<protein>
    <recommendedName>
        <fullName evidence="1">RNA helicase</fullName>
        <ecNumber evidence="1">3.6.4.13</ecNumber>
    </recommendedName>
</protein>
<evidence type="ECO:0000256" key="6">
    <source>
        <dbReference type="ARBA" id="ARBA00047984"/>
    </source>
</evidence>
<reference evidence="9" key="1">
    <citation type="submission" date="2022-06" db="EMBL/GenBank/DDBJ databases">
        <authorList>
            <consortium name="SYNGENTA / RWTH Aachen University"/>
        </authorList>
    </citation>
    <scope>NUCLEOTIDE SEQUENCE</scope>
</reference>
<dbReference type="Proteomes" id="UP001153365">
    <property type="component" value="Unassembled WGS sequence"/>
</dbReference>
<evidence type="ECO:0000256" key="4">
    <source>
        <dbReference type="ARBA" id="ARBA00022806"/>
    </source>
</evidence>
<dbReference type="InterPro" id="IPR042035">
    <property type="entry name" value="DEAH_win-hel_dom"/>
</dbReference>